<evidence type="ECO:0000256" key="5">
    <source>
        <dbReference type="ARBA" id="ARBA00022729"/>
    </source>
</evidence>
<organism evidence="12 13">
    <name type="scientific">Hymenobacter perfusus</name>
    <dbReference type="NCBI Taxonomy" id="1236770"/>
    <lineage>
        <taxon>Bacteria</taxon>
        <taxon>Pseudomonadati</taxon>
        <taxon>Bacteroidota</taxon>
        <taxon>Cytophagia</taxon>
        <taxon>Cytophagales</taxon>
        <taxon>Hymenobacteraceae</taxon>
        <taxon>Hymenobacter</taxon>
    </lineage>
</organism>
<evidence type="ECO:0000256" key="4">
    <source>
        <dbReference type="ARBA" id="ARBA00022692"/>
    </source>
</evidence>
<dbReference type="GO" id="GO:0030246">
    <property type="term" value="F:carbohydrate binding"/>
    <property type="evidence" value="ECO:0007669"/>
    <property type="project" value="InterPro"/>
</dbReference>
<evidence type="ECO:0000256" key="9">
    <source>
        <dbReference type="SAM" id="SignalP"/>
    </source>
</evidence>
<dbReference type="Proteomes" id="UP000270291">
    <property type="component" value="Unassembled WGS sequence"/>
</dbReference>
<sequence length="826" mass="89219">MTSFLFSGRALRGLGFLAMLLPLAATAQQQPTGAVSGTLLDQANNQPLPFTNVVLLRAQDSSFVAGAETLENGSFALDKLGLGSYLLKASAVGYQNYRRPVQLTAAAPTLHLGTLKLAATATQLKGVTVTGERATVENEPGKRVINVEKDLASVGGMATDVLRNVPSVAVDANGSVSLRGSANLTILIDGKPSGGSNGGTGLRLDQIPASRISRIEVITNPSAKYDAQGTAVLNVILKKQTKNGVNGQASLLGGTGDKYNASLSLNRHQGKSNLSASYDRQDEYYRNRSDNRQTAGDVTTRQDGTGRERNDSHSLRLGLDYELTPEQSLNLSVSPTWQHEQDLSFQRLSTERAGQPATTQLGQQELNVDVRVLENVGSYRRTWAAHQGRELTAVGGAVLIDATVPVTQTLDEGALSGWRQLMEVQGRIYFAQLDYTHPLAGNKGKLETGLKVQQQRSNGTADLFALQTDAPDQYVRDPARSLAYNFRETVPAAYANFQRGWNGWNAQAGLRTEYTNTNGAVNGGQGKFQLDYLGLFPTASISRGLGAADSTKGGAQPQQLSFSYARRLNRPNFMQQLAVPLYQDPRFYRLGNPALRAEFSHNLEVGHQLSLPGGAEITTTLFGRFTNNSIQRLRNVDTVATNRNPAAGLVLVETYRNAGTTANVGLELTWAQPLTAWWRVQASGSLYRTQFQTNAENTVDRRALAGNVRLNQNFTPTPTLDVQLTGQYNSAILTAQGRRLAYGGIDVALRQRMWQNRAALTLRVSDVLNTQVRRSIVDSPDLTASLYTKPETRVGWLGFTWYVGASKAKAGRIDGAPKGGGGGFGG</sequence>
<dbReference type="InterPro" id="IPR039426">
    <property type="entry name" value="TonB-dep_rcpt-like"/>
</dbReference>
<dbReference type="InterPro" id="IPR013784">
    <property type="entry name" value="Carb-bd-like_fold"/>
</dbReference>
<name>A0A3R9MZD1_9BACT</name>
<dbReference type="Gene3D" id="2.170.130.10">
    <property type="entry name" value="TonB-dependent receptor, plug domain"/>
    <property type="match status" value="1"/>
</dbReference>
<protein>
    <submittedName>
        <fullName evidence="12">TonB-dependent receptor</fullName>
    </submittedName>
</protein>
<comment type="caution">
    <text evidence="12">The sequence shown here is derived from an EMBL/GenBank/DDBJ whole genome shotgun (WGS) entry which is preliminary data.</text>
</comment>
<dbReference type="InterPro" id="IPR037066">
    <property type="entry name" value="Plug_dom_sf"/>
</dbReference>
<keyword evidence="5 9" id="KW-0732">Signal</keyword>
<feature type="domain" description="TonB-dependent receptor plug" evidence="10">
    <location>
        <begin position="158"/>
        <end position="230"/>
    </location>
</feature>
<dbReference type="InterPro" id="IPR012910">
    <property type="entry name" value="Plug_dom"/>
</dbReference>
<gene>
    <name evidence="12" type="ORF">EI293_07955</name>
</gene>
<evidence type="ECO:0000313" key="13">
    <source>
        <dbReference type="Proteomes" id="UP000270291"/>
    </source>
</evidence>
<evidence type="ECO:0000313" key="12">
    <source>
        <dbReference type="EMBL" id="RSK44451.1"/>
    </source>
</evidence>
<feature type="compositionally biased region" description="Basic and acidic residues" evidence="8">
    <location>
        <begin position="279"/>
        <end position="291"/>
    </location>
</feature>
<dbReference type="Gene3D" id="2.60.40.1120">
    <property type="entry name" value="Carboxypeptidase-like, regulatory domain"/>
    <property type="match status" value="1"/>
</dbReference>
<feature type="region of interest" description="Disordered" evidence="8">
    <location>
        <begin position="265"/>
        <end position="315"/>
    </location>
</feature>
<evidence type="ECO:0000256" key="3">
    <source>
        <dbReference type="ARBA" id="ARBA00022452"/>
    </source>
</evidence>
<dbReference type="InterPro" id="IPR036942">
    <property type="entry name" value="Beta-barrel_TonB_sf"/>
</dbReference>
<evidence type="ECO:0000259" key="11">
    <source>
        <dbReference type="Pfam" id="PF14905"/>
    </source>
</evidence>
<accession>A0A3R9MZD1</accession>
<evidence type="ECO:0000256" key="1">
    <source>
        <dbReference type="ARBA" id="ARBA00004571"/>
    </source>
</evidence>
<evidence type="ECO:0000259" key="10">
    <source>
        <dbReference type="Pfam" id="PF07715"/>
    </source>
</evidence>
<proteinExistence type="predicted"/>
<keyword evidence="4" id="KW-0812">Transmembrane</keyword>
<dbReference type="GO" id="GO:0015344">
    <property type="term" value="F:siderophore uptake transmembrane transporter activity"/>
    <property type="evidence" value="ECO:0007669"/>
    <property type="project" value="TreeGrafter"/>
</dbReference>
<dbReference type="Pfam" id="PF13620">
    <property type="entry name" value="CarboxypepD_reg"/>
    <property type="match status" value="1"/>
</dbReference>
<reference evidence="12 13" key="1">
    <citation type="submission" date="2018-12" db="EMBL/GenBank/DDBJ databases">
        <authorList>
            <person name="Feng G."/>
            <person name="Zhu H."/>
        </authorList>
    </citation>
    <scope>NUCLEOTIDE SEQUENCE [LARGE SCALE GENOMIC DNA]</scope>
    <source>
        <strain evidence="12 13">LMG 26000</strain>
    </source>
</reference>
<dbReference type="RefSeq" id="WP_125436609.1">
    <property type="nucleotide sequence ID" value="NZ_RWIU01000002.1"/>
</dbReference>
<comment type="subcellular location">
    <subcellularLocation>
        <location evidence="1">Cell outer membrane</location>
        <topology evidence="1">Multi-pass membrane protein</topology>
    </subcellularLocation>
</comment>
<evidence type="ECO:0000256" key="8">
    <source>
        <dbReference type="SAM" id="MobiDB-lite"/>
    </source>
</evidence>
<feature type="signal peptide" evidence="9">
    <location>
        <begin position="1"/>
        <end position="27"/>
    </location>
</feature>
<evidence type="ECO:0000256" key="2">
    <source>
        <dbReference type="ARBA" id="ARBA00022448"/>
    </source>
</evidence>
<dbReference type="Pfam" id="PF14905">
    <property type="entry name" value="OMP_b-brl_3"/>
    <property type="match status" value="1"/>
</dbReference>
<keyword evidence="3" id="KW-1134">Transmembrane beta strand</keyword>
<dbReference type="Pfam" id="PF07715">
    <property type="entry name" value="Plug"/>
    <property type="match status" value="1"/>
</dbReference>
<evidence type="ECO:0000256" key="7">
    <source>
        <dbReference type="ARBA" id="ARBA00023237"/>
    </source>
</evidence>
<dbReference type="GO" id="GO:0009279">
    <property type="term" value="C:cell outer membrane"/>
    <property type="evidence" value="ECO:0007669"/>
    <property type="project" value="UniProtKB-SubCell"/>
</dbReference>
<feature type="compositionally biased region" description="Polar residues" evidence="8">
    <location>
        <begin position="265"/>
        <end position="278"/>
    </location>
</feature>
<keyword evidence="12" id="KW-0675">Receptor</keyword>
<keyword evidence="13" id="KW-1185">Reference proteome</keyword>
<dbReference type="OrthoDB" id="905812at2"/>
<dbReference type="PANTHER" id="PTHR30069">
    <property type="entry name" value="TONB-DEPENDENT OUTER MEMBRANE RECEPTOR"/>
    <property type="match status" value="1"/>
</dbReference>
<feature type="compositionally biased region" description="Polar residues" evidence="8">
    <location>
        <begin position="292"/>
        <end position="303"/>
    </location>
</feature>
<dbReference type="SUPFAM" id="SSF56935">
    <property type="entry name" value="Porins"/>
    <property type="match status" value="1"/>
</dbReference>
<feature type="chain" id="PRO_5018592830" evidence="9">
    <location>
        <begin position="28"/>
        <end position="826"/>
    </location>
</feature>
<dbReference type="AlphaFoldDB" id="A0A3R9MZD1"/>
<dbReference type="GO" id="GO:0044718">
    <property type="term" value="P:siderophore transmembrane transport"/>
    <property type="evidence" value="ECO:0007669"/>
    <property type="project" value="TreeGrafter"/>
</dbReference>
<dbReference type="SUPFAM" id="SSF49452">
    <property type="entry name" value="Starch-binding domain-like"/>
    <property type="match status" value="1"/>
</dbReference>
<keyword evidence="2" id="KW-0813">Transport</keyword>
<dbReference type="InterPro" id="IPR041700">
    <property type="entry name" value="OMP_b-brl_3"/>
</dbReference>
<keyword evidence="7" id="KW-0998">Cell outer membrane</keyword>
<dbReference type="PANTHER" id="PTHR30069:SF29">
    <property type="entry name" value="HEMOGLOBIN AND HEMOGLOBIN-HAPTOGLOBIN-BINDING PROTEIN 1-RELATED"/>
    <property type="match status" value="1"/>
</dbReference>
<keyword evidence="6" id="KW-0472">Membrane</keyword>
<dbReference type="EMBL" id="RWIU01000002">
    <property type="protein sequence ID" value="RSK44451.1"/>
    <property type="molecule type" value="Genomic_DNA"/>
</dbReference>
<evidence type="ECO:0000256" key="6">
    <source>
        <dbReference type="ARBA" id="ARBA00023136"/>
    </source>
</evidence>
<dbReference type="Gene3D" id="2.40.170.20">
    <property type="entry name" value="TonB-dependent receptor, beta-barrel domain"/>
    <property type="match status" value="1"/>
</dbReference>
<feature type="compositionally biased region" description="Basic and acidic residues" evidence="8">
    <location>
        <begin position="304"/>
        <end position="314"/>
    </location>
</feature>
<feature type="domain" description="Outer membrane protein beta-barrel" evidence="11">
    <location>
        <begin position="425"/>
        <end position="801"/>
    </location>
</feature>